<evidence type="ECO:0000256" key="1">
    <source>
        <dbReference type="ARBA" id="ARBA00000245"/>
    </source>
</evidence>
<dbReference type="InterPro" id="IPR008947">
    <property type="entry name" value="PLipase_C/P1_nuclease_dom_sf"/>
</dbReference>
<keyword evidence="10" id="KW-0732">Signal</keyword>
<feature type="chain" id="PRO_5032807739" description="Aspergillus nuclease S1" evidence="10">
    <location>
        <begin position="25"/>
        <end position="112"/>
    </location>
</feature>
<evidence type="ECO:0000256" key="9">
    <source>
        <dbReference type="ARBA" id="ARBA00023180"/>
    </source>
</evidence>
<dbReference type="Pfam" id="PF02265">
    <property type="entry name" value="S1-P1_nuclease"/>
    <property type="match status" value="1"/>
</dbReference>
<dbReference type="GO" id="GO:0046872">
    <property type="term" value="F:metal ion binding"/>
    <property type="evidence" value="ECO:0007669"/>
    <property type="project" value="UniProtKB-KW"/>
</dbReference>
<keyword evidence="8" id="KW-1015">Disulfide bond</keyword>
<keyword evidence="12" id="KW-1185">Reference proteome</keyword>
<keyword evidence="9" id="KW-0325">Glycoprotein</keyword>
<dbReference type="GO" id="GO:0003676">
    <property type="term" value="F:nucleic acid binding"/>
    <property type="evidence" value="ECO:0007669"/>
    <property type="project" value="InterPro"/>
</dbReference>
<evidence type="ECO:0000256" key="6">
    <source>
        <dbReference type="ARBA" id="ARBA00022759"/>
    </source>
</evidence>
<dbReference type="EMBL" id="JADFTS010000008">
    <property type="protein sequence ID" value="KAF9591391.1"/>
    <property type="molecule type" value="Genomic_DNA"/>
</dbReference>
<keyword evidence="4" id="KW-0540">Nuclease</keyword>
<proteinExistence type="inferred from homology"/>
<evidence type="ECO:0000256" key="4">
    <source>
        <dbReference type="ARBA" id="ARBA00022722"/>
    </source>
</evidence>
<dbReference type="Proteomes" id="UP000631114">
    <property type="component" value="Unassembled WGS sequence"/>
</dbReference>
<keyword evidence="5" id="KW-0479">Metal-binding</keyword>
<keyword evidence="6" id="KW-0255">Endonuclease</keyword>
<comment type="caution">
    <text evidence="11">The sequence shown here is derived from an EMBL/GenBank/DDBJ whole genome shotgun (WGS) entry which is preliminary data.</text>
</comment>
<dbReference type="GO" id="GO:0006308">
    <property type="term" value="P:DNA catabolic process"/>
    <property type="evidence" value="ECO:0007669"/>
    <property type="project" value="InterPro"/>
</dbReference>
<comment type="catalytic activity">
    <reaction evidence="1">
        <text>Endonucleolytic cleavage to 5'-phosphomononucleotide and 5'-phosphooligonucleotide end-products.</text>
        <dbReference type="EC" id="3.1.30.1"/>
    </reaction>
</comment>
<dbReference type="GO" id="GO:0004521">
    <property type="term" value="F:RNA endonuclease activity"/>
    <property type="evidence" value="ECO:0007669"/>
    <property type="project" value="UniProtKB-ARBA"/>
</dbReference>
<feature type="signal peptide" evidence="10">
    <location>
        <begin position="1"/>
        <end position="24"/>
    </location>
</feature>
<dbReference type="Gene3D" id="1.10.575.10">
    <property type="entry name" value="P1 Nuclease"/>
    <property type="match status" value="1"/>
</dbReference>
<accession>A0A835H1A8</accession>
<evidence type="ECO:0000313" key="12">
    <source>
        <dbReference type="Proteomes" id="UP000631114"/>
    </source>
</evidence>
<evidence type="ECO:0000256" key="8">
    <source>
        <dbReference type="ARBA" id="ARBA00023157"/>
    </source>
</evidence>
<dbReference type="OrthoDB" id="776994at2759"/>
<dbReference type="EC" id="3.1.30.1" evidence="3"/>
<evidence type="ECO:0000256" key="5">
    <source>
        <dbReference type="ARBA" id="ARBA00022723"/>
    </source>
</evidence>
<evidence type="ECO:0000256" key="10">
    <source>
        <dbReference type="SAM" id="SignalP"/>
    </source>
</evidence>
<gene>
    <name evidence="11" type="ORF">IFM89_004076</name>
</gene>
<evidence type="ECO:0000256" key="2">
    <source>
        <dbReference type="ARBA" id="ARBA00009547"/>
    </source>
</evidence>
<keyword evidence="7" id="KW-0378">Hydrolase</keyword>
<reference evidence="11 12" key="1">
    <citation type="submission" date="2020-10" db="EMBL/GenBank/DDBJ databases">
        <title>The Coptis chinensis genome and diversification of protoberbering-type alkaloids.</title>
        <authorList>
            <person name="Wang B."/>
            <person name="Shu S."/>
            <person name="Song C."/>
            <person name="Liu Y."/>
        </authorList>
    </citation>
    <scope>NUCLEOTIDE SEQUENCE [LARGE SCALE GENOMIC DNA]</scope>
    <source>
        <strain evidence="11">HL-2020</strain>
        <tissue evidence="11">Leaf</tissue>
    </source>
</reference>
<evidence type="ECO:0000256" key="3">
    <source>
        <dbReference type="ARBA" id="ARBA00012562"/>
    </source>
</evidence>
<sequence>MEFSTENVLLGFVSLLALLPIIHGWGEDGHLTVCRIAQPLLSDAAKAAVQDLLPAYADNDLGSVCSWADHMKFRYHWSSALHYIDTPDSLCTYQYNSEFISFSHWHEETTKC</sequence>
<dbReference type="SUPFAM" id="SSF48537">
    <property type="entry name" value="Phospholipase C/P1 nuclease"/>
    <property type="match status" value="1"/>
</dbReference>
<dbReference type="PANTHER" id="PTHR33146:SF27">
    <property type="entry name" value="ENDONUCLEASE 2"/>
    <property type="match status" value="1"/>
</dbReference>
<dbReference type="PANTHER" id="PTHR33146">
    <property type="entry name" value="ENDONUCLEASE 4"/>
    <property type="match status" value="1"/>
</dbReference>
<protein>
    <recommendedName>
        <fullName evidence="3">Aspergillus nuclease S1</fullName>
        <ecNumber evidence="3">3.1.30.1</ecNumber>
    </recommendedName>
</protein>
<evidence type="ECO:0000313" key="11">
    <source>
        <dbReference type="EMBL" id="KAF9591391.1"/>
    </source>
</evidence>
<dbReference type="AlphaFoldDB" id="A0A835H1A8"/>
<name>A0A835H1A8_9MAGN</name>
<dbReference type="InterPro" id="IPR003154">
    <property type="entry name" value="S1/P1nuclease"/>
</dbReference>
<comment type="similarity">
    <text evidence="2">Belongs to the nuclease type I family.</text>
</comment>
<organism evidence="11 12">
    <name type="scientific">Coptis chinensis</name>
    <dbReference type="NCBI Taxonomy" id="261450"/>
    <lineage>
        <taxon>Eukaryota</taxon>
        <taxon>Viridiplantae</taxon>
        <taxon>Streptophyta</taxon>
        <taxon>Embryophyta</taxon>
        <taxon>Tracheophyta</taxon>
        <taxon>Spermatophyta</taxon>
        <taxon>Magnoliopsida</taxon>
        <taxon>Ranunculales</taxon>
        <taxon>Ranunculaceae</taxon>
        <taxon>Coptidoideae</taxon>
        <taxon>Coptis</taxon>
    </lineage>
</organism>
<evidence type="ECO:0000256" key="7">
    <source>
        <dbReference type="ARBA" id="ARBA00022801"/>
    </source>
</evidence>
<dbReference type="GO" id="GO:0000014">
    <property type="term" value="F:single-stranded DNA endodeoxyribonuclease activity"/>
    <property type="evidence" value="ECO:0007669"/>
    <property type="project" value="UniProtKB-ARBA"/>
</dbReference>